<dbReference type="GO" id="GO:0016757">
    <property type="term" value="F:glycosyltransferase activity"/>
    <property type="evidence" value="ECO:0007669"/>
    <property type="project" value="UniProtKB-KW"/>
</dbReference>
<dbReference type="Pfam" id="PF00535">
    <property type="entry name" value="Glycos_transf_2"/>
    <property type="match status" value="1"/>
</dbReference>
<dbReference type="CDD" id="cd04187">
    <property type="entry name" value="DPM1_like_bac"/>
    <property type="match status" value="1"/>
</dbReference>
<keyword evidence="4 8" id="KW-0812">Transmembrane</keyword>
<evidence type="ECO:0000313" key="11">
    <source>
        <dbReference type="Proteomes" id="UP000231276"/>
    </source>
</evidence>
<evidence type="ECO:0000256" key="1">
    <source>
        <dbReference type="ARBA" id="ARBA00022475"/>
    </source>
</evidence>
<dbReference type="InterPro" id="IPR029044">
    <property type="entry name" value="Nucleotide-diphossugar_trans"/>
</dbReference>
<dbReference type="Proteomes" id="UP000231276">
    <property type="component" value="Unassembled WGS sequence"/>
</dbReference>
<dbReference type="GO" id="GO:0005886">
    <property type="term" value="C:plasma membrane"/>
    <property type="evidence" value="ECO:0007669"/>
    <property type="project" value="TreeGrafter"/>
</dbReference>
<keyword evidence="7 8" id="KW-0472">Membrane</keyword>
<dbReference type="InterPro" id="IPR001173">
    <property type="entry name" value="Glyco_trans_2-like"/>
</dbReference>
<evidence type="ECO:0000259" key="9">
    <source>
        <dbReference type="Pfam" id="PF00535"/>
    </source>
</evidence>
<sequence>MGREIGGILERAVNITNMKFSLVIPVYNEEKSVGPLYREIFSVLEKIKKPFEIIFINDGSTDGTLKELLKLPAVKIIDFQRNFGQTAALDAGFKEAKGNIIVTMDGDGQNNPSDIPLMLEKLEEGYDVVCGWRHSRKDFIHLRFLSNIGRMIRRLLFNDQIHDSGCSLRVYRGNVVKNLDLYGEMHRYISTILSLRGFKVTETKVSHRLREYGRSKYRWQKNIKGFIDAVNLWFLYKYRARPLHLFGAAGILISALGFLLTFYFAFIRVFLGVPLSGRVLPIAGMFLILFGVQLFATGMLADILVRNHYSTSGEKSYFIKNIIINE</sequence>
<feature type="domain" description="Glycosyltransferase 2-like" evidence="9">
    <location>
        <begin position="21"/>
        <end position="177"/>
    </location>
</feature>
<name>A0A2H0DXH4_9BACT</name>
<dbReference type="Gene3D" id="3.90.550.10">
    <property type="entry name" value="Spore Coat Polysaccharide Biosynthesis Protein SpsA, Chain A"/>
    <property type="match status" value="1"/>
</dbReference>
<evidence type="ECO:0000256" key="6">
    <source>
        <dbReference type="ARBA" id="ARBA00022989"/>
    </source>
</evidence>
<evidence type="ECO:0000256" key="5">
    <source>
        <dbReference type="ARBA" id="ARBA00022985"/>
    </source>
</evidence>
<dbReference type="GO" id="GO:0009103">
    <property type="term" value="P:lipopolysaccharide biosynthetic process"/>
    <property type="evidence" value="ECO:0007669"/>
    <property type="project" value="UniProtKB-KW"/>
</dbReference>
<gene>
    <name evidence="10" type="ORF">COW82_01375</name>
</gene>
<dbReference type="SUPFAM" id="SSF53448">
    <property type="entry name" value="Nucleotide-diphospho-sugar transferases"/>
    <property type="match status" value="1"/>
</dbReference>
<evidence type="ECO:0000256" key="7">
    <source>
        <dbReference type="ARBA" id="ARBA00023136"/>
    </source>
</evidence>
<keyword evidence="5" id="KW-0448">Lipopolysaccharide biosynthesis</keyword>
<organism evidence="10 11">
    <name type="scientific">Candidatus Campbellbacteria bacterium CG22_combo_CG10-13_8_21_14_all_43_18</name>
    <dbReference type="NCBI Taxonomy" id="1974530"/>
    <lineage>
        <taxon>Bacteria</taxon>
        <taxon>Candidatus Campbelliibacteriota</taxon>
    </lineage>
</organism>
<reference evidence="10 11" key="1">
    <citation type="submission" date="2017-09" db="EMBL/GenBank/DDBJ databases">
        <title>Depth-based differentiation of microbial function through sediment-hosted aquifers and enrichment of novel symbionts in the deep terrestrial subsurface.</title>
        <authorList>
            <person name="Probst A.J."/>
            <person name="Ladd B."/>
            <person name="Jarett J.K."/>
            <person name="Geller-Mcgrath D.E."/>
            <person name="Sieber C.M."/>
            <person name="Emerson J.B."/>
            <person name="Anantharaman K."/>
            <person name="Thomas B.C."/>
            <person name="Malmstrom R."/>
            <person name="Stieglmeier M."/>
            <person name="Klingl A."/>
            <person name="Woyke T."/>
            <person name="Ryan C.M."/>
            <person name="Banfield J.F."/>
        </authorList>
    </citation>
    <scope>NUCLEOTIDE SEQUENCE [LARGE SCALE GENOMIC DNA]</scope>
    <source>
        <strain evidence="10">CG22_combo_CG10-13_8_21_14_all_43_18</strain>
    </source>
</reference>
<keyword evidence="1" id="KW-1003">Cell membrane</keyword>
<keyword evidence="2" id="KW-0328">Glycosyltransferase</keyword>
<protein>
    <submittedName>
        <fullName evidence="10">Glycosyl transferase family 2</fullName>
    </submittedName>
</protein>
<accession>A0A2H0DXH4</accession>
<proteinExistence type="predicted"/>
<dbReference type="InterPro" id="IPR050256">
    <property type="entry name" value="Glycosyltransferase_2"/>
</dbReference>
<evidence type="ECO:0000313" key="10">
    <source>
        <dbReference type="EMBL" id="PIP86568.1"/>
    </source>
</evidence>
<dbReference type="EMBL" id="PCTS01000019">
    <property type="protein sequence ID" value="PIP86568.1"/>
    <property type="molecule type" value="Genomic_DNA"/>
</dbReference>
<feature type="transmembrane region" description="Helical" evidence="8">
    <location>
        <begin position="279"/>
        <end position="305"/>
    </location>
</feature>
<evidence type="ECO:0000256" key="2">
    <source>
        <dbReference type="ARBA" id="ARBA00022676"/>
    </source>
</evidence>
<feature type="transmembrane region" description="Helical" evidence="8">
    <location>
        <begin position="245"/>
        <end position="267"/>
    </location>
</feature>
<evidence type="ECO:0000256" key="3">
    <source>
        <dbReference type="ARBA" id="ARBA00022679"/>
    </source>
</evidence>
<dbReference type="PANTHER" id="PTHR48090:SF3">
    <property type="entry name" value="UNDECAPRENYL-PHOSPHATE 4-DEOXY-4-FORMAMIDO-L-ARABINOSE TRANSFERASE"/>
    <property type="match status" value="1"/>
</dbReference>
<keyword evidence="6 8" id="KW-1133">Transmembrane helix</keyword>
<comment type="caution">
    <text evidence="10">The sequence shown here is derived from an EMBL/GenBank/DDBJ whole genome shotgun (WGS) entry which is preliminary data.</text>
</comment>
<dbReference type="PANTHER" id="PTHR48090">
    <property type="entry name" value="UNDECAPRENYL-PHOSPHATE 4-DEOXY-4-FORMAMIDO-L-ARABINOSE TRANSFERASE-RELATED"/>
    <property type="match status" value="1"/>
</dbReference>
<keyword evidence="3 10" id="KW-0808">Transferase</keyword>
<evidence type="ECO:0000256" key="4">
    <source>
        <dbReference type="ARBA" id="ARBA00022692"/>
    </source>
</evidence>
<dbReference type="AlphaFoldDB" id="A0A2H0DXH4"/>
<evidence type="ECO:0000256" key="8">
    <source>
        <dbReference type="SAM" id="Phobius"/>
    </source>
</evidence>